<accession>A0A7C4YGA2</accession>
<organism evidence="1">
    <name type="scientific">candidate division WOR-3 bacterium</name>
    <dbReference type="NCBI Taxonomy" id="2052148"/>
    <lineage>
        <taxon>Bacteria</taxon>
        <taxon>Bacteria division WOR-3</taxon>
    </lineage>
</organism>
<dbReference type="Gene3D" id="3.90.930.1">
    <property type="match status" value="1"/>
</dbReference>
<reference evidence="1" key="1">
    <citation type="journal article" date="2020" name="mSystems">
        <title>Genome- and Community-Level Interaction Insights into Carbon Utilization and Element Cycling Functions of Hydrothermarchaeota in Hydrothermal Sediment.</title>
        <authorList>
            <person name="Zhou Z."/>
            <person name="Liu Y."/>
            <person name="Xu W."/>
            <person name="Pan J."/>
            <person name="Luo Z.H."/>
            <person name="Li M."/>
        </authorList>
    </citation>
    <scope>NUCLEOTIDE SEQUENCE [LARGE SCALE GENOMIC DNA]</scope>
    <source>
        <strain evidence="1">SpSt-780</strain>
    </source>
</reference>
<comment type="caution">
    <text evidence="1">The sequence shown here is derived from an EMBL/GenBank/DDBJ whole genome shotgun (WGS) entry which is preliminary data.</text>
</comment>
<gene>
    <name evidence="1" type="ORF">ENV67_06370</name>
</gene>
<dbReference type="EMBL" id="DTHG01000081">
    <property type="protein sequence ID" value="HGW92145.1"/>
    <property type="molecule type" value="Genomic_DNA"/>
</dbReference>
<dbReference type="AlphaFoldDB" id="A0A7C4YGA2"/>
<name>A0A7C4YGA2_UNCW3</name>
<proteinExistence type="predicted"/>
<sequence>MNNIKTFFVENVDDFLKPEPELLELTKNYKLYLSQNNEILKVKGFDKDGKATYVKGLTILSVLAGEAEEEIFIYTDEAIGDEPDKIYYKVKEEDFRIKFTTYRNGSMIEEWERNYGKNGEIENDIHRFLTVGAEIKLEYRYNENGKMIESILYDIDGTPERVDTFEYEDGKIKRIIVKLQGIQDIYPSTMKEFFYEEGRLKIEKEFIYPDRLIKETFFEYEGELITKRREERYLPYRVSSFFNFTYNNEKKLTNEEYFEDDNLVYKKIYNYDIKGRNVSQELFDRNDTIQGSMEFKFRDTDVKKTRLNGFLKERFYLEFLDEGIVESERGFTKSQTGDFEYELFYEYDDEGRIKRIHR</sequence>
<protein>
    <submittedName>
        <fullName evidence="1">Uncharacterized protein</fullName>
    </submittedName>
</protein>
<evidence type="ECO:0000313" key="1">
    <source>
        <dbReference type="EMBL" id="HGW92145.1"/>
    </source>
</evidence>